<dbReference type="Proteomes" id="UP001597260">
    <property type="component" value="Unassembled WGS sequence"/>
</dbReference>
<reference evidence="4" key="1">
    <citation type="journal article" date="2019" name="Int. J. Syst. Evol. Microbiol.">
        <title>The Global Catalogue of Microorganisms (GCM) 10K type strain sequencing project: providing services to taxonomists for standard genome sequencing and annotation.</title>
        <authorList>
            <consortium name="The Broad Institute Genomics Platform"/>
            <consortium name="The Broad Institute Genome Sequencing Center for Infectious Disease"/>
            <person name="Wu L."/>
            <person name="Ma J."/>
        </authorList>
    </citation>
    <scope>NUCLEOTIDE SEQUENCE [LARGE SCALE GENOMIC DNA]</scope>
    <source>
        <strain evidence="4">JCM 31037</strain>
    </source>
</reference>
<accession>A0ABW3Y861</accession>
<comment type="caution">
    <text evidence="3">The sequence shown here is derived from an EMBL/GenBank/DDBJ whole genome shotgun (WGS) entry which is preliminary data.</text>
</comment>
<evidence type="ECO:0000313" key="3">
    <source>
        <dbReference type="EMBL" id="MFD1319580.1"/>
    </source>
</evidence>
<feature type="region of interest" description="Disordered" evidence="1">
    <location>
        <begin position="43"/>
        <end position="65"/>
    </location>
</feature>
<protein>
    <recommendedName>
        <fullName evidence="5">Repeat domain-containing protein</fullName>
    </recommendedName>
</protein>
<feature type="compositionally biased region" description="Polar residues" evidence="1">
    <location>
        <begin position="379"/>
        <end position="396"/>
    </location>
</feature>
<dbReference type="RefSeq" id="WP_377565584.1">
    <property type="nucleotide sequence ID" value="NZ_JBHTMP010000001.1"/>
</dbReference>
<evidence type="ECO:0000313" key="4">
    <source>
        <dbReference type="Proteomes" id="UP001597260"/>
    </source>
</evidence>
<sequence length="564" mass="58077">MLSKFVPQGKVRAATVATAGTFVASAAAVLMAMPAAAAVTPPNQVHNAPATDNQPPDKPTGLTTSPQTFCTAVPPSYAGDGSISLYAPVSDPDTGVLGVEYKLWRTADPTETAIVSSDPNLLTYPSGSTALRVVPVDTLRTAAAGSLTDFSWKVRSTDFDSNSPWSDTCRFVFDPTRPGAPTVTPPTTQMVIGQPATFTITPPAGLVPTYYNYQLNSRPPKIVPATSGHATIAVTPTRFTNTLTVTSLSVAGNFGESTTIFFNSIEGPPAPDGDLTGDGVPDLLTVGATNDLPSGLWLATGGGASGVNPNITNLGANGSGMTGNNSPADFDGTQVVTGRFLGGSLQDFLIYYPSSGQAGILRGNGDGSVIEAQSSGNQFSIDPSQLVDQDGNSPLQLASAGDSRGLNTPYPDLVGTSGDSVNGYHLTYYTNGGWTGGYNSVIRTATATPTAGSDWQNWTITTAQLATGTAMFLWNRTTGALHLWTNLGFDAETGQLTYTPYALATGWNIGTTQTLQAADIDSDGDADLWTVGPGGQSTAWSVSGLAAGTGTITAQPSQPLIPSP</sequence>
<keyword evidence="2" id="KW-0732">Signal</keyword>
<gene>
    <name evidence="3" type="ORF">ACFQ4H_00600</name>
</gene>
<dbReference type="SUPFAM" id="SSF69318">
    <property type="entry name" value="Integrin alpha N-terminal domain"/>
    <property type="match status" value="1"/>
</dbReference>
<feature type="signal peptide" evidence="2">
    <location>
        <begin position="1"/>
        <end position="37"/>
    </location>
</feature>
<feature type="region of interest" description="Disordered" evidence="1">
    <location>
        <begin position="379"/>
        <end position="408"/>
    </location>
</feature>
<name>A0ABW3Y861_9ACTN</name>
<organism evidence="3 4">
    <name type="scientific">Micromonospora sonneratiae</name>
    <dbReference type="NCBI Taxonomy" id="1184706"/>
    <lineage>
        <taxon>Bacteria</taxon>
        <taxon>Bacillati</taxon>
        <taxon>Actinomycetota</taxon>
        <taxon>Actinomycetes</taxon>
        <taxon>Micromonosporales</taxon>
        <taxon>Micromonosporaceae</taxon>
        <taxon>Micromonospora</taxon>
    </lineage>
</organism>
<evidence type="ECO:0000256" key="1">
    <source>
        <dbReference type="SAM" id="MobiDB-lite"/>
    </source>
</evidence>
<evidence type="ECO:0008006" key="5">
    <source>
        <dbReference type="Google" id="ProtNLM"/>
    </source>
</evidence>
<keyword evidence="4" id="KW-1185">Reference proteome</keyword>
<proteinExistence type="predicted"/>
<feature type="chain" id="PRO_5047147936" description="Repeat domain-containing protein" evidence="2">
    <location>
        <begin position="38"/>
        <end position="564"/>
    </location>
</feature>
<feature type="compositionally biased region" description="Polar residues" evidence="1">
    <location>
        <begin position="43"/>
        <end position="54"/>
    </location>
</feature>
<dbReference type="EMBL" id="JBHTMP010000001">
    <property type="protein sequence ID" value="MFD1319580.1"/>
    <property type="molecule type" value="Genomic_DNA"/>
</dbReference>
<dbReference type="InterPro" id="IPR028994">
    <property type="entry name" value="Integrin_alpha_N"/>
</dbReference>
<evidence type="ECO:0000256" key="2">
    <source>
        <dbReference type="SAM" id="SignalP"/>
    </source>
</evidence>